<feature type="region of interest" description="Disordered" evidence="4">
    <location>
        <begin position="455"/>
        <end position="547"/>
    </location>
</feature>
<feature type="compositionally biased region" description="Low complexity" evidence="4">
    <location>
        <begin position="1505"/>
        <end position="1522"/>
    </location>
</feature>
<feature type="region of interest" description="Disordered" evidence="4">
    <location>
        <begin position="113"/>
        <end position="198"/>
    </location>
</feature>
<feature type="compositionally biased region" description="Low complexity" evidence="4">
    <location>
        <begin position="865"/>
        <end position="876"/>
    </location>
</feature>
<evidence type="ECO:0000256" key="4">
    <source>
        <dbReference type="SAM" id="MobiDB-lite"/>
    </source>
</evidence>
<dbReference type="Pfam" id="PF23092">
    <property type="entry name" value="Ubiquitin_6"/>
    <property type="match status" value="1"/>
</dbReference>
<feature type="compositionally biased region" description="Polar residues" evidence="4">
    <location>
        <begin position="1065"/>
        <end position="1082"/>
    </location>
</feature>
<sequence>MQRSPRSKTNSTENASKQRVAKNSDRNANSTTTSPTSNLGSSTCSQQAAPMRIPSTKRSKYSNEESQPCGDVYHDENYMEFDFSTREGPGRESCQFRELFRDFPVCYEATTLPSNACTSSTPDQSQQLQPPPYRDPPPPTPPPLSQLPSRNPRNSQISGVQSCPSSPFRGKVVLSKKERKELSKLAKQHDSNTSCSTSNIRNLEACDSSSASHNNSPYKGRVTELKNCIARINSKGIFASLHRSSQKSLNAQQPCEEPNSSSEVSPPPPAPESSPPGSNASNNNDADYTEKLKNLPVRQRKANTSHMDNYCLFDPMDFVNEKTLRRRTHDSLHMHVPLQQQNHGLRDPLFSSRQNLDFSEEELVPEVIYDQEVEVSDARPEEPPKNFDHHNYFVIDPDDFEKEPPMDIGIPNPYTNEQIVHANLTSVQHTYVNNTDSLKASESLDKLLNAFETAPSMSNSQESKDTSNSTITTTSTALVESSTSTNSNSSSSSNTSSQTTLQRTKKKLTFLNLSPFRSHKSSHDGKSNDNQKSGASNTQQQQPRAVSELVDSKHMFHLQQMLLSADNVLNDMRSQNETIELNYVLFNPGPVPSRNIQYKIRKPRPLSTHSDADSGFLSPCSPEEFTSIKSNPAMLVLQQCESIQGYIEIYTDWANYYLERAKSKKKVTDLSADCRDGLLLAEVIEAVTSFKVPDLHKKPKNQQQMYDNVNSCLNVLRSQTVSGLDNITTSDICCGRLKAVLALFFALSRFKQQSKQGKPNTTSGLSIKADIHQQPNTTTTTQCAEKTTSSANSTSTIQNIQNGNDSMVNRQIPQAYTKANGTAIPLPATVMVQRRCPPDKVRPLPPTPNHAPSIPGLGKSGSEFNNSRPNSPPSSNHTIQNLKSGNNNGLRQPSIKSGIPAPGSALPTVTGQQKHSMLDKLKIFNKDKQPLLQQQQGQQQTTLINANKNQVQSKRTSSSSGFSSARSERSDSSLSLNDSHISQIKPPAIAVAATNKARETKASAKQSKLLQAQTKKEQVKNASKTEKKEKSPARSLNREDINVDSKTSTLSRNKNSLPRGKDSSLKPNTKSNLTSKSESKTSLIIPPSKSLNSSNCIGGLPKPIAAIKGTSKLPHSPLQNDNKGRLSSPNSAQEMIKREKSDISSTSNISQQQTPSNHSTQLPTHIVKPVPMAEVHQNQQRSPYYANAQHIQQQQTLIQPQQPPCSIQEPTYNRLPPPKPSAIGTPTALRKLEYNSGPSVLQPQQHSPLRSLTPAATHSQPVTPTSQQSPLTNEGTPNKYHTIPSKIVGTIYEEDKPVSVLPMRPLLRGYNSHVTLPTRGARGTHNFISEYCENDINQGYCSDGDSLRFSNSRLGHSSSLQGSPRFHDIDNGYLSEGSSGIGCSQNGHHIPHGKHFLSMMRARSQLPTTIEERIRNSRGSLDSLGTGAPSSSASQASSSVGSNNKMDITNGLNSSASNSANNSPQHHNSGSPSHRSSPRNGNNWSKMPEALNGQKSEHKEKSSPSRRNVGSSSSKQSPSSSSRTKGVPPSFGYVKRSNGTATSTAEQQNIVMMMNTMSGCSPQNGRNTAHVSAVPRTGAPGGRKMSGGAQTLPHDVSTMCTSFSEMPPTTQHRSYSLTGPGATQLSQCIRERLAGSHSLPKPGSDMHMFQHRLSNRSAKMLDGSLSDTQTYAEVKPEYGSYAMWLKHSNTAGSRLSDGDSLENMHINSPSMSRHNQKLMQQRAVAAGNANCNTGAMAGTESPYVQSPRLNRSNSIRSTKSEQMYPPMMSRGSEVEIEPYYCLPVGTTHNGVISAQMAAAAANAQSSTASGNTVAWSQPTSPTPINRGFAGPMSPTHCNAAGMTNMSGTSSQSTSHRLTYPKKNDEVHGSAASLLSGGSSLYGTSEERQAHEIRRLKRELMEAREQVLSLSSQLSTNAHVVNAFEQSLSNMTSRLQHLTATAERKDGELTDMRQTIELLRKQSIQAGLTTAHMQSMGVQTQSQTQNDLLSQKPPPLPTSIPGQHISRATQHNLQQQSSSYGQTGAIQRHHSSDSMCSVNSIGSSCSTQDKKQKKKGWLRSSFTKAFSRNAKISKTSRHGINIHGQQNTSHTNSNDNSIAAITGLNKTNGHMQADTQGLSALATQQSPPLPTSPTNACPTKTVTLIDNAKPIDAIEHEDTTHVVEDLKKQLREKDLVLTDIRLEALSSASQLEILKETVNKMRAEMMSLKQNNERLQKMVTSRSLAGSEASLGNAVSPNGSIGESRRYSLADGNTRPPMELPKRLEEEAEEDNTPPAPAPEPPPPPLSPTTHIDLTPPPPALDTIPSPAHVPTTAEEMPDINDGKKIAIACYLGQPESFAKYCEEMLEVDDFYANTSMIGSNLAESGERKSFPITTPNEFVIAYTYISGKTSWQNLDYIVRKTFKDYVSRVDPGTNLGLNTDSITSYHLGEAKRGPEMGFPELLPCGYIVGNVRTLYICLQGVGSLAFDSLIPRSIVHRYISLLTEHRRLILCGPSGTGKSYLARRLAEFLVARSGKGNPSEAIATFNVDHKSSKELRQYLGHVAEQAAIANRASELPSVIILDNLHHASALGDVFSCLLSAGPAAKLPCIIGTMSQATCNTTNLQLHHNFRWVLTANHMEPVKGFLGRFLRRRLFQLELQTQHPQPELAAVLAWLPTVWQHINRFLEAHSSSDVTIGPRLFLGCPLDLKESQVWFTDIWNYHLSPYLIEAVREGVQLYGRRGGAWNDPSAFIRNSYPWPYGPDSVPPLRQINAEDVGLEGVAANSCDNQDPLLNMLMRLQEAANYSENQDQESDCASLDSNITPDSSAGAE</sequence>
<reference evidence="5" key="1">
    <citation type="submission" date="2020-05" db="UniProtKB">
        <authorList>
            <consortium name="EnsemblMetazoa"/>
        </authorList>
    </citation>
    <scope>IDENTIFICATION</scope>
    <source>
        <strain evidence="5">Aabys</strain>
    </source>
</reference>
<feature type="region of interest" description="Disordered" evidence="4">
    <location>
        <begin position="1108"/>
        <end position="1163"/>
    </location>
</feature>
<feature type="region of interest" description="Disordered" evidence="4">
    <location>
        <begin position="1190"/>
        <end position="1225"/>
    </location>
</feature>
<dbReference type="InterPro" id="IPR001715">
    <property type="entry name" value="CH_dom"/>
</dbReference>
<feature type="region of interest" description="Disordered" evidence="4">
    <location>
        <begin position="755"/>
        <end position="806"/>
    </location>
</feature>
<dbReference type="GO" id="GO:0022008">
    <property type="term" value="P:neurogenesis"/>
    <property type="evidence" value="ECO:0007669"/>
    <property type="project" value="InterPro"/>
</dbReference>
<evidence type="ECO:0000256" key="2">
    <source>
        <dbReference type="ARBA" id="ARBA00023054"/>
    </source>
</evidence>
<feature type="compositionally biased region" description="Polar residues" evidence="4">
    <location>
        <begin position="2005"/>
        <end position="2024"/>
    </location>
</feature>
<feature type="compositionally biased region" description="Pro residues" evidence="4">
    <location>
        <begin position="129"/>
        <end position="145"/>
    </location>
</feature>
<feature type="compositionally biased region" description="Low complexity" evidence="4">
    <location>
        <begin position="1143"/>
        <end position="1157"/>
    </location>
</feature>
<proteinExistence type="inferred from homology"/>
<feature type="compositionally biased region" description="Polar residues" evidence="4">
    <location>
        <begin position="755"/>
        <end position="765"/>
    </location>
</feature>
<feature type="coiled-coil region" evidence="3">
    <location>
        <begin position="1885"/>
        <end position="1912"/>
    </location>
</feature>
<feature type="compositionally biased region" description="Polar residues" evidence="4">
    <location>
        <begin position="1464"/>
        <end position="1485"/>
    </location>
</feature>
<dbReference type="VEuPathDB" id="VectorBase:MDOMA2_005882"/>
<feature type="region of interest" description="Disordered" evidence="4">
    <location>
        <begin position="945"/>
        <end position="981"/>
    </location>
</feature>
<feature type="compositionally biased region" description="Polar residues" evidence="4">
    <location>
        <begin position="530"/>
        <end position="544"/>
    </location>
</feature>
<dbReference type="CDD" id="cd21212">
    <property type="entry name" value="CH_NAV2-like"/>
    <property type="match status" value="1"/>
</dbReference>
<dbReference type="SMART" id="SM00033">
    <property type="entry name" value="CH"/>
    <property type="match status" value="1"/>
</dbReference>
<feature type="compositionally biased region" description="Low complexity" evidence="4">
    <location>
        <begin position="30"/>
        <end position="43"/>
    </location>
</feature>
<dbReference type="FunFam" id="3.40.50.300:FF:001111">
    <property type="entry name" value="neuron navigator 2 isoform X3"/>
    <property type="match status" value="1"/>
</dbReference>
<dbReference type="GO" id="GO:0016887">
    <property type="term" value="F:ATP hydrolysis activity"/>
    <property type="evidence" value="ECO:0007669"/>
    <property type="project" value="InterPro"/>
</dbReference>
<feature type="region of interest" description="Disordered" evidence="4">
    <location>
        <begin position="1976"/>
        <end position="2034"/>
    </location>
</feature>
<feature type="compositionally biased region" description="Polar residues" evidence="4">
    <location>
        <begin position="1117"/>
        <end position="1133"/>
    </location>
</feature>
<feature type="compositionally biased region" description="Polar residues" evidence="4">
    <location>
        <begin position="243"/>
        <end position="253"/>
    </location>
</feature>
<feature type="region of interest" description="Disordered" evidence="4">
    <location>
        <begin position="1238"/>
        <end position="1282"/>
    </location>
</feature>
<feature type="compositionally biased region" description="Polar residues" evidence="4">
    <location>
        <begin position="877"/>
        <end position="895"/>
    </location>
</feature>
<protein>
    <submittedName>
        <fullName evidence="5">Uncharacterized protein</fullName>
    </submittedName>
</protein>
<feature type="region of interest" description="Disordered" evidence="4">
    <location>
        <begin position="993"/>
        <end position="1096"/>
    </location>
</feature>
<feature type="compositionally biased region" description="Polar residues" evidence="4">
    <location>
        <begin position="1238"/>
        <end position="1276"/>
    </location>
</feature>
<dbReference type="OrthoDB" id="2161974at2759"/>
<dbReference type="SUPFAM" id="SSF52540">
    <property type="entry name" value="P-loop containing nucleoside triphosphate hydrolases"/>
    <property type="match status" value="1"/>
</dbReference>
<dbReference type="GO" id="GO:0005524">
    <property type="term" value="F:ATP binding"/>
    <property type="evidence" value="ECO:0007669"/>
    <property type="project" value="InterPro"/>
</dbReference>
<feature type="region of interest" description="Disordered" evidence="4">
    <location>
        <begin position="243"/>
        <end position="287"/>
    </location>
</feature>
<dbReference type="InterPro" id="IPR027417">
    <property type="entry name" value="P-loop_NTPase"/>
</dbReference>
<accession>A0A1I8NF59</accession>
<keyword evidence="2 3" id="KW-0175">Coiled coil</keyword>
<dbReference type="Pfam" id="PF00307">
    <property type="entry name" value="CH"/>
    <property type="match status" value="1"/>
</dbReference>
<dbReference type="InterPro" id="IPR003959">
    <property type="entry name" value="ATPase_AAA_core"/>
</dbReference>
<gene>
    <name evidence="5" type="primary">101887273</name>
</gene>
<dbReference type="SMART" id="SM00382">
    <property type="entry name" value="AAA"/>
    <property type="match status" value="1"/>
</dbReference>
<feature type="region of interest" description="Disordered" evidence="4">
    <location>
        <begin position="1419"/>
        <end position="1543"/>
    </location>
</feature>
<feature type="compositionally biased region" description="Polar residues" evidence="4">
    <location>
        <begin position="113"/>
        <end position="125"/>
    </location>
</feature>
<feature type="compositionally biased region" description="Polar residues" evidence="4">
    <location>
        <begin position="2797"/>
        <end position="2810"/>
    </location>
</feature>
<evidence type="ECO:0000256" key="1">
    <source>
        <dbReference type="ARBA" id="ARBA00006255"/>
    </source>
</evidence>
<feature type="compositionally biased region" description="Pro residues" evidence="4">
    <location>
        <begin position="2273"/>
        <end position="2286"/>
    </location>
</feature>
<feature type="compositionally biased region" description="Polar residues" evidence="4">
    <location>
        <begin position="1"/>
        <end position="17"/>
    </location>
</feature>
<comment type="similarity">
    <text evidence="1">Belongs to the Nav/unc-53 family.</text>
</comment>
<feature type="compositionally biased region" description="Low complexity" evidence="4">
    <location>
        <begin position="953"/>
        <end position="965"/>
    </location>
</feature>
<dbReference type="PROSITE" id="PS50021">
    <property type="entry name" value="CH"/>
    <property type="match status" value="1"/>
</dbReference>
<dbReference type="CDD" id="cd00009">
    <property type="entry name" value="AAA"/>
    <property type="match status" value="1"/>
</dbReference>
<feature type="coiled-coil region" evidence="3">
    <location>
        <begin position="2190"/>
        <end position="2217"/>
    </location>
</feature>
<feature type="compositionally biased region" description="Low complexity" evidence="4">
    <location>
        <begin position="1425"/>
        <end position="1442"/>
    </location>
</feature>
<dbReference type="EnsemblMetazoa" id="MDOA014547-RP">
    <property type="protein sequence ID" value="MDOA014547-PP"/>
    <property type="gene ID" value="MDOA014547"/>
</dbReference>
<dbReference type="InterPro" id="IPR057568">
    <property type="entry name" value="CortBP2_NAV1-like_AAA_lid"/>
</dbReference>
<feature type="compositionally biased region" description="Polar residues" evidence="4">
    <location>
        <begin position="789"/>
        <end position="806"/>
    </location>
</feature>
<feature type="compositionally biased region" description="Low complexity" evidence="4">
    <location>
        <begin position="466"/>
        <end position="502"/>
    </location>
</feature>
<dbReference type="SUPFAM" id="SSF47576">
    <property type="entry name" value="Calponin-homology domain, CH-domain"/>
    <property type="match status" value="1"/>
</dbReference>
<feature type="compositionally biased region" description="Low complexity" evidence="4">
    <location>
        <begin position="777"/>
        <end position="788"/>
    </location>
</feature>
<feature type="region of interest" description="Disordered" evidence="4">
    <location>
        <begin position="1"/>
        <end position="74"/>
    </location>
</feature>
<feature type="compositionally biased region" description="Low complexity" evidence="4">
    <location>
        <begin position="275"/>
        <end position="284"/>
    </location>
</feature>
<feature type="compositionally biased region" description="Low complexity" evidence="4">
    <location>
        <begin position="972"/>
        <end position="981"/>
    </location>
</feature>
<dbReference type="Pfam" id="PF25408">
    <property type="entry name" value="AAA_lid_NAV1"/>
    <property type="match status" value="1"/>
</dbReference>
<feature type="compositionally biased region" description="Polar residues" evidence="4">
    <location>
        <begin position="149"/>
        <end position="165"/>
    </location>
</feature>
<evidence type="ECO:0000313" key="5">
    <source>
        <dbReference type="EnsemblMetazoa" id="MDOA014547-PP"/>
    </source>
</evidence>
<feature type="compositionally biased region" description="Low complexity" evidence="4">
    <location>
        <begin position="1453"/>
        <end position="1463"/>
    </location>
</feature>
<dbReference type="InterPro" id="IPR036872">
    <property type="entry name" value="CH_dom_sf"/>
</dbReference>
<dbReference type="PANTHER" id="PTHR12784">
    <property type="entry name" value="STEERIN"/>
    <property type="match status" value="1"/>
</dbReference>
<feature type="compositionally biased region" description="Basic and acidic residues" evidence="4">
    <location>
        <begin position="1014"/>
        <end position="1043"/>
    </location>
</feature>
<feature type="compositionally biased region" description="Polar residues" evidence="4">
    <location>
        <begin position="1976"/>
        <end position="1988"/>
    </location>
</feature>
<feature type="compositionally biased region" description="Polar residues" evidence="4">
    <location>
        <begin position="1003"/>
        <end position="1013"/>
    </location>
</feature>
<dbReference type="Pfam" id="PF00004">
    <property type="entry name" value="AAA"/>
    <property type="match status" value="1"/>
</dbReference>
<evidence type="ECO:0000256" key="3">
    <source>
        <dbReference type="SAM" id="Coils"/>
    </source>
</evidence>
<feature type="region of interest" description="Disordered" evidence="4">
    <location>
        <begin position="2217"/>
        <end position="2317"/>
    </location>
</feature>
<feature type="compositionally biased region" description="Polar residues" evidence="4">
    <location>
        <begin position="1443"/>
        <end position="1452"/>
    </location>
</feature>
<dbReference type="Gene3D" id="1.10.418.10">
    <property type="entry name" value="Calponin-like domain"/>
    <property type="match status" value="1"/>
</dbReference>
<feature type="compositionally biased region" description="Basic and acidic residues" evidence="4">
    <location>
        <begin position="175"/>
        <end position="190"/>
    </location>
</feature>
<name>A0A1I8NF59_MUSDO</name>
<dbReference type="VEuPathDB" id="VectorBase:MDOA014547"/>
<dbReference type="STRING" id="7370.A0A1I8NF59"/>
<dbReference type="PANTHER" id="PTHR12784:SF28">
    <property type="entry name" value="PROTEIN SICKIE"/>
    <property type="match status" value="1"/>
</dbReference>
<organism evidence="5">
    <name type="scientific">Musca domestica</name>
    <name type="common">House fly</name>
    <dbReference type="NCBI Taxonomy" id="7370"/>
    <lineage>
        <taxon>Eukaryota</taxon>
        <taxon>Metazoa</taxon>
        <taxon>Ecdysozoa</taxon>
        <taxon>Arthropoda</taxon>
        <taxon>Hexapoda</taxon>
        <taxon>Insecta</taxon>
        <taxon>Pterygota</taxon>
        <taxon>Neoptera</taxon>
        <taxon>Endopterygota</taxon>
        <taxon>Diptera</taxon>
        <taxon>Brachycera</taxon>
        <taxon>Muscomorpha</taxon>
        <taxon>Muscoidea</taxon>
        <taxon>Muscidae</taxon>
        <taxon>Musca</taxon>
    </lineage>
</organism>
<feature type="compositionally biased region" description="Low complexity" evidence="4">
    <location>
        <begin position="1190"/>
        <end position="1200"/>
    </location>
</feature>
<dbReference type="InterPro" id="IPR003593">
    <property type="entry name" value="AAA+_ATPase"/>
</dbReference>
<dbReference type="Gene3D" id="3.40.50.300">
    <property type="entry name" value="P-loop containing nucleotide triphosphate hydrolases"/>
    <property type="match status" value="1"/>
</dbReference>
<feature type="region of interest" description="Disordered" evidence="4">
    <location>
        <begin position="2785"/>
        <end position="2810"/>
    </location>
</feature>
<feature type="compositionally biased region" description="Pro residues" evidence="4">
    <location>
        <begin position="265"/>
        <end position="274"/>
    </location>
</feature>
<dbReference type="InterPro" id="IPR057126">
    <property type="entry name" value="NAV1-like_ubiquitin-like"/>
</dbReference>
<feature type="region of interest" description="Disordered" evidence="4">
    <location>
        <begin position="836"/>
        <end position="914"/>
    </location>
</feature>
<feature type="compositionally biased region" description="Polar residues" evidence="4">
    <location>
        <begin position="1044"/>
        <end position="1056"/>
    </location>
</feature>
<dbReference type="InterPro" id="IPR039041">
    <property type="entry name" value="Nav/unc-53"/>
</dbReference>